<evidence type="ECO:0000313" key="5">
    <source>
        <dbReference type="EMBL" id="CAA9999357.1"/>
    </source>
</evidence>
<keyword evidence="1" id="KW-0539">Nucleus</keyword>
<gene>
    <name evidence="4" type="ORF">NTEN_LOCUS5636</name>
    <name evidence="5" type="ORF">NTEN_LOCUS5640</name>
</gene>
<dbReference type="InterPro" id="IPR001356">
    <property type="entry name" value="HD"/>
</dbReference>
<dbReference type="EMBL" id="CADCXU010008696">
    <property type="protein sequence ID" value="CAA9999357.1"/>
    <property type="molecule type" value="Genomic_DNA"/>
</dbReference>
<organism evidence="5 6">
    <name type="scientific">Nesidiocoris tenuis</name>
    <dbReference type="NCBI Taxonomy" id="355587"/>
    <lineage>
        <taxon>Eukaryota</taxon>
        <taxon>Metazoa</taxon>
        <taxon>Ecdysozoa</taxon>
        <taxon>Arthropoda</taxon>
        <taxon>Hexapoda</taxon>
        <taxon>Insecta</taxon>
        <taxon>Pterygota</taxon>
        <taxon>Neoptera</taxon>
        <taxon>Paraneoptera</taxon>
        <taxon>Hemiptera</taxon>
        <taxon>Heteroptera</taxon>
        <taxon>Panheteroptera</taxon>
        <taxon>Cimicomorpha</taxon>
        <taxon>Miridae</taxon>
        <taxon>Dicyphina</taxon>
        <taxon>Nesidiocoris</taxon>
    </lineage>
</organism>
<dbReference type="AlphaFoldDB" id="A0A6H5GA03"/>
<evidence type="ECO:0000256" key="1">
    <source>
        <dbReference type="PROSITE-ProRule" id="PRU00108"/>
    </source>
</evidence>
<dbReference type="GO" id="GO:0003677">
    <property type="term" value="F:DNA binding"/>
    <property type="evidence" value="ECO:0007669"/>
    <property type="project" value="UniProtKB-UniRule"/>
</dbReference>
<dbReference type="GO" id="GO:0005634">
    <property type="term" value="C:nucleus"/>
    <property type="evidence" value="ECO:0007669"/>
    <property type="project" value="UniProtKB-SubCell"/>
</dbReference>
<keyword evidence="1" id="KW-0238">DNA-binding</keyword>
<dbReference type="CDD" id="cd00086">
    <property type="entry name" value="homeodomain"/>
    <property type="match status" value="1"/>
</dbReference>
<reference evidence="5 6" key="1">
    <citation type="submission" date="2020-02" db="EMBL/GenBank/DDBJ databases">
        <authorList>
            <person name="Ferguson B K."/>
        </authorList>
    </citation>
    <scope>NUCLEOTIDE SEQUENCE [LARGE SCALE GENOMIC DNA]</scope>
</reference>
<dbReference type="EMBL" id="CADCXU010008695">
    <property type="protein sequence ID" value="CAA9999353.1"/>
    <property type="molecule type" value="Genomic_DNA"/>
</dbReference>
<feature type="compositionally biased region" description="Pro residues" evidence="2">
    <location>
        <begin position="183"/>
        <end position="198"/>
    </location>
</feature>
<keyword evidence="6" id="KW-1185">Reference proteome</keyword>
<evidence type="ECO:0000313" key="4">
    <source>
        <dbReference type="EMBL" id="CAA9999353.1"/>
    </source>
</evidence>
<dbReference type="PROSITE" id="PS50071">
    <property type="entry name" value="HOMEOBOX_2"/>
    <property type="match status" value="1"/>
</dbReference>
<dbReference type="Proteomes" id="UP000479000">
    <property type="component" value="Unassembled WGS sequence"/>
</dbReference>
<evidence type="ECO:0000256" key="2">
    <source>
        <dbReference type="SAM" id="MobiDB-lite"/>
    </source>
</evidence>
<evidence type="ECO:0000313" key="6">
    <source>
        <dbReference type="Proteomes" id="UP000479000"/>
    </source>
</evidence>
<dbReference type="OrthoDB" id="6159439at2759"/>
<feature type="compositionally biased region" description="Low complexity" evidence="2">
    <location>
        <begin position="199"/>
        <end position="213"/>
    </location>
</feature>
<feature type="region of interest" description="Disordered" evidence="2">
    <location>
        <begin position="71"/>
        <end position="244"/>
    </location>
</feature>
<accession>A0A6H5GA03</accession>
<dbReference type="Gene3D" id="1.10.10.60">
    <property type="entry name" value="Homeodomain-like"/>
    <property type="match status" value="1"/>
</dbReference>
<feature type="region of interest" description="Disordered" evidence="2">
    <location>
        <begin position="335"/>
        <end position="355"/>
    </location>
</feature>
<keyword evidence="1" id="KW-0371">Homeobox</keyword>
<feature type="domain" description="Homeobox" evidence="3">
    <location>
        <begin position="60"/>
        <end position="72"/>
    </location>
</feature>
<protein>
    <recommendedName>
        <fullName evidence="3">Homeobox domain-containing protein</fullName>
    </recommendedName>
</protein>
<name>A0A6H5GA03_9HEMI</name>
<feature type="DNA-binding region" description="Homeobox" evidence="1">
    <location>
        <begin position="62"/>
        <end position="73"/>
    </location>
</feature>
<feature type="compositionally biased region" description="Basic residues" evidence="2">
    <location>
        <begin position="71"/>
        <end position="80"/>
    </location>
</feature>
<sequence>MGFGERWSILAGESCRCASWNPESQDHVHPFRKCGTSRSTTLSMSNSRYAGPAKRFAGMVWFQNRRAKWRKKRAHEKRARPASAQRAPRHVLWGADTRRRTEAEGTGSAAEETSQKSGTAAEEIGRQRSHRRPGHAPPRMGSPALARSGTGNRDVEIDVVGDCGGSSSPPPQASSPAVLSQSPSPPALPGLPGGPPPTSRVSTATTVSTTTLDLTRRPHLTPFSIESPPEGAICNQPWPSGEGRVKAQTTKHDRTGMPVQRCLFQLAPERLYPEGSSDVRYPPTGPARSQEHLLDFDVFISEVLPCTFAYPKNISFILRQPLCFPSQLLRQPSARPFERKAPLGSVLPRKPQSAN</sequence>
<feature type="non-terminal residue" evidence="5">
    <location>
        <position position="355"/>
    </location>
</feature>
<evidence type="ECO:0000259" key="3">
    <source>
        <dbReference type="PROSITE" id="PS50071"/>
    </source>
</evidence>
<proteinExistence type="predicted"/>
<comment type="subcellular location">
    <subcellularLocation>
        <location evidence="1">Nucleus</location>
    </subcellularLocation>
</comment>